<dbReference type="PANTHER" id="PTHR43649">
    <property type="entry name" value="ARABINOSE-BINDING PROTEIN-RELATED"/>
    <property type="match status" value="1"/>
</dbReference>
<sequence length="442" mass="49098">MKKTLMLLVSVSLLLTSTACGANTAVPTTKDTAINPVTGAAGSSKETIKLRFAWWGGQSRHDYTFKIIELYQKKHPNVKIEAEYAAFDDYWKRLAPQAAANDLPDIISLDISYLSQYAGRGQLEELTPYLHNNTIDVSAVAANTLSSGQYGGKLYQITAGVNALGSTLDPELVRRAGIAMPPRDWTWDDLEVLGKQMKASGKLLGDYMRYEVFFPYYLRSIDQKLFDPDGTSLGYTDDKAFIDYYKRYQKMYDAGYFLSLDKLALKKLTPEDDEMVMGNALSSFTWSNQYAAWSAAAKRPTELLPPPGPNSKKGLFLKASMGFAITKNSKQKAEAAKFINFLINDIEANQIMKGERGVPISSKVKEALKPLLNPEELKVFEYVAWAEANSSPADAPSPIGSVEVEKLLKDISEQILYKKISIEDAAPRFRTEANAILAKNKK</sequence>
<dbReference type="Gene3D" id="3.40.190.10">
    <property type="entry name" value="Periplasmic binding protein-like II"/>
    <property type="match status" value="2"/>
</dbReference>
<accession>A0ABT2UBP5</accession>
<proteinExistence type="predicted"/>
<keyword evidence="1" id="KW-0732">Signal</keyword>
<feature type="chain" id="PRO_5046233162" evidence="1">
    <location>
        <begin position="22"/>
        <end position="442"/>
    </location>
</feature>
<dbReference type="RefSeq" id="WP_262682993.1">
    <property type="nucleotide sequence ID" value="NZ_JAOQIO010000007.1"/>
</dbReference>
<name>A0ABT2UBP5_9BACL</name>
<dbReference type="PROSITE" id="PS51257">
    <property type="entry name" value="PROKAR_LIPOPROTEIN"/>
    <property type="match status" value="1"/>
</dbReference>
<dbReference type="SUPFAM" id="SSF53850">
    <property type="entry name" value="Periplasmic binding protein-like II"/>
    <property type="match status" value="1"/>
</dbReference>
<evidence type="ECO:0000313" key="2">
    <source>
        <dbReference type="EMBL" id="MCU6791441.1"/>
    </source>
</evidence>
<protein>
    <submittedName>
        <fullName evidence="2">ABC transporter substrate-binding protein</fullName>
    </submittedName>
</protein>
<comment type="caution">
    <text evidence="2">The sequence shown here is derived from an EMBL/GenBank/DDBJ whole genome shotgun (WGS) entry which is preliminary data.</text>
</comment>
<feature type="signal peptide" evidence="1">
    <location>
        <begin position="1"/>
        <end position="21"/>
    </location>
</feature>
<gene>
    <name evidence="2" type="ORF">OB236_04775</name>
</gene>
<dbReference type="EMBL" id="JAOQIO010000007">
    <property type="protein sequence ID" value="MCU6791441.1"/>
    <property type="molecule type" value="Genomic_DNA"/>
</dbReference>
<evidence type="ECO:0000256" key="1">
    <source>
        <dbReference type="SAM" id="SignalP"/>
    </source>
</evidence>
<dbReference type="Pfam" id="PF01547">
    <property type="entry name" value="SBP_bac_1"/>
    <property type="match status" value="1"/>
</dbReference>
<keyword evidence="3" id="KW-1185">Reference proteome</keyword>
<dbReference type="Proteomes" id="UP001652445">
    <property type="component" value="Unassembled WGS sequence"/>
</dbReference>
<dbReference type="InterPro" id="IPR050490">
    <property type="entry name" value="Bact_solute-bd_prot1"/>
</dbReference>
<dbReference type="InterPro" id="IPR006059">
    <property type="entry name" value="SBP"/>
</dbReference>
<evidence type="ECO:0000313" key="3">
    <source>
        <dbReference type="Proteomes" id="UP001652445"/>
    </source>
</evidence>
<organism evidence="2 3">
    <name type="scientific">Paenibacillus baimaensis</name>
    <dbReference type="NCBI Taxonomy" id="2982185"/>
    <lineage>
        <taxon>Bacteria</taxon>
        <taxon>Bacillati</taxon>
        <taxon>Bacillota</taxon>
        <taxon>Bacilli</taxon>
        <taxon>Bacillales</taxon>
        <taxon>Paenibacillaceae</taxon>
        <taxon>Paenibacillus</taxon>
    </lineage>
</organism>
<dbReference type="PANTHER" id="PTHR43649:SF11">
    <property type="entry name" value="ABC TRANSPORTER SUBSTRATE-BINDING PROTEIN YESO-RELATED"/>
    <property type="match status" value="1"/>
</dbReference>
<reference evidence="2 3" key="1">
    <citation type="submission" date="2022-09" db="EMBL/GenBank/DDBJ databases">
        <authorList>
            <person name="Han X.L."/>
            <person name="Wang Q."/>
            <person name="Lu T."/>
        </authorList>
    </citation>
    <scope>NUCLEOTIDE SEQUENCE [LARGE SCALE GENOMIC DNA]</scope>
    <source>
        <strain evidence="2 3">WQ 127069</strain>
    </source>
</reference>